<reference evidence="1" key="1">
    <citation type="journal article" date="2017" name="Nature">
        <title>The sunflower genome provides insights into oil metabolism, flowering and Asterid evolution.</title>
        <authorList>
            <person name="Badouin H."/>
            <person name="Gouzy J."/>
            <person name="Grassa C.J."/>
            <person name="Murat F."/>
            <person name="Staton S.E."/>
            <person name="Cottret L."/>
            <person name="Lelandais-Briere C."/>
            <person name="Owens G.L."/>
            <person name="Carrere S."/>
            <person name="Mayjonade B."/>
            <person name="Legrand L."/>
            <person name="Gill N."/>
            <person name="Kane N.C."/>
            <person name="Bowers J.E."/>
            <person name="Hubner S."/>
            <person name="Bellec A."/>
            <person name="Berard A."/>
            <person name="Berges H."/>
            <person name="Blanchet N."/>
            <person name="Boniface M.C."/>
            <person name="Brunel D."/>
            <person name="Catrice O."/>
            <person name="Chaidir N."/>
            <person name="Claudel C."/>
            <person name="Donnadieu C."/>
            <person name="Faraut T."/>
            <person name="Fievet G."/>
            <person name="Helmstetter N."/>
            <person name="King M."/>
            <person name="Knapp S.J."/>
            <person name="Lai Z."/>
            <person name="Le Paslier M.C."/>
            <person name="Lippi Y."/>
            <person name="Lorenzon L."/>
            <person name="Mandel J.R."/>
            <person name="Marage G."/>
            <person name="Marchand G."/>
            <person name="Marquand E."/>
            <person name="Bret-Mestries E."/>
            <person name="Morien E."/>
            <person name="Nambeesan S."/>
            <person name="Nguyen T."/>
            <person name="Pegot-Espagnet P."/>
            <person name="Pouilly N."/>
            <person name="Raftis F."/>
            <person name="Sallet E."/>
            <person name="Schiex T."/>
            <person name="Thomas J."/>
            <person name="Vandecasteele C."/>
            <person name="Vares D."/>
            <person name="Vear F."/>
            <person name="Vautrin S."/>
            <person name="Crespi M."/>
            <person name="Mangin B."/>
            <person name="Burke J.M."/>
            <person name="Salse J."/>
            <person name="Munos S."/>
            <person name="Vincourt P."/>
            <person name="Rieseberg L.H."/>
            <person name="Langlade N.B."/>
        </authorList>
    </citation>
    <scope>NUCLEOTIDE SEQUENCE</scope>
    <source>
        <tissue evidence="1">Leaves</tissue>
    </source>
</reference>
<reference evidence="1" key="2">
    <citation type="submission" date="2020-06" db="EMBL/GenBank/DDBJ databases">
        <title>Helianthus annuus Genome sequencing and assembly Release 2.</title>
        <authorList>
            <person name="Gouzy J."/>
            <person name="Langlade N."/>
            <person name="Munos S."/>
        </authorList>
    </citation>
    <scope>NUCLEOTIDE SEQUENCE</scope>
    <source>
        <tissue evidence="1">Leaves</tissue>
    </source>
</reference>
<protein>
    <submittedName>
        <fullName evidence="1">Uncharacterized protein</fullName>
    </submittedName>
</protein>
<gene>
    <name evidence="1" type="ORF">HanXRQr2_Chr10g0461251</name>
</gene>
<dbReference type="EMBL" id="MNCJ02000325">
    <property type="protein sequence ID" value="KAF5788188.1"/>
    <property type="molecule type" value="Genomic_DNA"/>
</dbReference>
<sequence length="96" mass="10279">MEDLLNLNDDRVPPADNDGNMLALALFSGPKTVESKDTWEVFECDKVAARRSSVGAGGKADWELASVESANYNLPTTHKAGPGGLDPVMLNGIYDQ</sequence>
<dbReference type="Proteomes" id="UP000215914">
    <property type="component" value="Unassembled WGS sequence"/>
</dbReference>
<accession>A0A9K3I0V0</accession>
<proteinExistence type="predicted"/>
<dbReference type="AlphaFoldDB" id="A0A9K3I0V0"/>
<evidence type="ECO:0000313" key="2">
    <source>
        <dbReference type="Proteomes" id="UP000215914"/>
    </source>
</evidence>
<keyword evidence="2" id="KW-1185">Reference proteome</keyword>
<comment type="caution">
    <text evidence="1">The sequence shown here is derived from an EMBL/GenBank/DDBJ whole genome shotgun (WGS) entry which is preliminary data.</text>
</comment>
<evidence type="ECO:0000313" key="1">
    <source>
        <dbReference type="EMBL" id="KAF5788188.1"/>
    </source>
</evidence>
<dbReference type="Gramene" id="mRNA:HanXRQr2_Chr10g0461251">
    <property type="protein sequence ID" value="CDS:HanXRQr2_Chr10g0461251.1"/>
    <property type="gene ID" value="HanXRQr2_Chr10g0461251"/>
</dbReference>
<organism evidence="1 2">
    <name type="scientific">Helianthus annuus</name>
    <name type="common">Common sunflower</name>
    <dbReference type="NCBI Taxonomy" id="4232"/>
    <lineage>
        <taxon>Eukaryota</taxon>
        <taxon>Viridiplantae</taxon>
        <taxon>Streptophyta</taxon>
        <taxon>Embryophyta</taxon>
        <taxon>Tracheophyta</taxon>
        <taxon>Spermatophyta</taxon>
        <taxon>Magnoliopsida</taxon>
        <taxon>eudicotyledons</taxon>
        <taxon>Gunneridae</taxon>
        <taxon>Pentapetalae</taxon>
        <taxon>asterids</taxon>
        <taxon>campanulids</taxon>
        <taxon>Asterales</taxon>
        <taxon>Asteraceae</taxon>
        <taxon>Asteroideae</taxon>
        <taxon>Heliantheae alliance</taxon>
        <taxon>Heliantheae</taxon>
        <taxon>Helianthus</taxon>
    </lineage>
</organism>
<name>A0A9K3I0V0_HELAN</name>